<dbReference type="GO" id="GO:0016853">
    <property type="term" value="F:isomerase activity"/>
    <property type="evidence" value="ECO:0007669"/>
    <property type="project" value="UniProtKB-KW"/>
</dbReference>
<dbReference type="InterPro" id="IPR003719">
    <property type="entry name" value="Phenazine_PhzF-like"/>
</dbReference>
<comment type="similarity">
    <text evidence="1">Belongs to the PhzF family.</text>
</comment>
<dbReference type="Pfam" id="PF02567">
    <property type="entry name" value="PhzC-PhzF"/>
    <property type="match status" value="2"/>
</dbReference>
<keyword evidence="4" id="KW-1185">Reference proteome</keyword>
<name>A0A498N6F0_LABRO</name>
<dbReference type="AlphaFoldDB" id="A0A498N6F0"/>
<dbReference type="PANTHER" id="PTHR13774">
    <property type="entry name" value="PHENAZINE BIOSYNTHESIS PROTEIN"/>
    <property type="match status" value="1"/>
</dbReference>
<dbReference type="GO" id="GO:0005737">
    <property type="term" value="C:cytoplasm"/>
    <property type="evidence" value="ECO:0007669"/>
    <property type="project" value="TreeGrafter"/>
</dbReference>
<proteinExistence type="evidence at protein level"/>
<evidence type="ECO:0000313" key="4">
    <source>
        <dbReference type="Proteomes" id="UP000290572"/>
    </source>
</evidence>
<reference evidence="3 4" key="1">
    <citation type="submission" date="2018-03" db="EMBL/GenBank/DDBJ databases">
        <title>Draft genome sequence of Rohu Carp (Labeo rohita).</title>
        <authorList>
            <person name="Das P."/>
            <person name="Kushwaha B."/>
            <person name="Joshi C.G."/>
            <person name="Kumar D."/>
            <person name="Nagpure N.S."/>
            <person name="Sahoo L."/>
            <person name="Das S.P."/>
            <person name="Bit A."/>
            <person name="Patnaik S."/>
            <person name="Meher P.K."/>
            <person name="Jayasankar P."/>
            <person name="Koringa P.G."/>
            <person name="Patel N.V."/>
            <person name="Hinsu A.T."/>
            <person name="Kumar R."/>
            <person name="Pandey M."/>
            <person name="Agarwal S."/>
            <person name="Srivastava S."/>
            <person name="Singh M."/>
            <person name="Iquebal M.A."/>
            <person name="Jaiswal S."/>
            <person name="Angadi U.B."/>
            <person name="Kumar N."/>
            <person name="Raza M."/>
            <person name="Shah T.M."/>
            <person name="Rai A."/>
            <person name="Jena J.K."/>
        </authorList>
    </citation>
    <scope>NUCLEOTIDE SEQUENCE [LARGE SCALE GENOMIC DNA]</scope>
    <source>
        <strain evidence="3">DASCIFA01</strain>
        <tissue evidence="3">Testis</tissue>
    </source>
</reference>
<dbReference type="NCBIfam" id="TIGR00654">
    <property type="entry name" value="PhzF_family"/>
    <property type="match status" value="2"/>
</dbReference>
<evidence type="ECO:0000256" key="2">
    <source>
        <dbReference type="ARBA" id="ARBA00023235"/>
    </source>
</evidence>
<comment type="caution">
    <text evidence="3">The sequence shown here is derived from an EMBL/GenBank/DDBJ whole genome shotgun (WGS) entry which is preliminary data.</text>
</comment>
<dbReference type="Gene3D" id="3.10.310.10">
    <property type="entry name" value="Diaminopimelate Epimerase, Chain A, domain 1"/>
    <property type="match status" value="4"/>
</dbReference>
<sequence length="665" mass="73862">MEIPIFIVDAFTNVPFKGNPAAVCLLENELQDDLYQSIAAEMNFSATAFITRRDSMDFSSGARFGLRWFTPTCEASICGHGTQASAAVLFYLKKNVNPVLEFETMSGELYVRRDEESLIMDFPLNTPKPQDQHEIKDLLKAAVGNVPIQDVCFNPKTSNLLIRLADTCDRSALTSLKPEAEALLKNESTGKIKGVIVTMKGAPTAQPGYDIYSRYFAPWLGVLEDPVCGSAHTVLAAYWSEKLSKKKLLGARFGLRWFTPKNEVPLCGHATLASAAVLFYLKKNVNPVLVFETISGELYVRQDEESLIMDFPLNTPNPQDQHEIKDLLKAVVGDIPIQDVCYSPTTRKLLIRLADTCDRSELTSLKPEAEALLKNESTGKIKGVIVTMKGAPTAQPGYDFYSRYFAPWVGIHEDPVCGNPAAICLIENELQDDLYQSIAAEMNLSETAFIIKRDSVDFSSGARFGLRWFTPKCEFPLCGHATLASAAVLFYLKKNVNPVIVFETMSGELYVRQHEESLIMDFPLNTPNPQDQHEFKDLLKAAVGDLPIHEVCYNPTIKYLMVRLADTCDRSQLVSLKPEAETLLSNETTGMINSLIITLKGAESTQSGYDFYSRVFGPWVGVPEDPVTAYQCSRRGGEVKMELRNDGRVDIIGQAHIVLQGTLKI</sequence>
<evidence type="ECO:0007829" key="5">
    <source>
        <dbReference type="PeptideAtlas" id="A0A498N6F0"/>
    </source>
</evidence>
<dbReference type="PANTHER" id="PTHR13774:SF17">
    <property type="entry name" value="PHENAZINE BIOSYNTHESIS-LIKE DOMAIN-CONTAINING PROTEIN"/>
    <property type="match status" value="1"/>
</dbReference>
<dbReference type="Proteomes" id="UP000290572">
    <property type="component" value="Unassembled WGS sequence"/>
</dbReference>
<dbReference type="EMBL" id="QBIY01011962">
    <property type="protein sequence ID" value="RXN27783.1"/>
    <property type="molecule type" value="Genomic_DNA"/>
</dbReference>
<evidence type="ECO:0000256" key="1">
    <source>
        <dbReference type="ARBA" id="ARBA00008270"/>
    </source>
</evidence>
<accession>A0A498N6F0</accession>
<protein>
    <submittedName>
        <fullName evidence="3">Phenazine biosynthesis-like domain-containing</fullName>
    </submittedName>
</protein>
<gene>
    <name evidence="3" type="ORF">ROHU_019792</name>
</gene>
<keyword evidence="2" id="KW-0413">Isomerase</keyword>
<organism evidence="3 4">
    <name type="scientific">Labeo rohita</name>
    <name type="common">Indian major carp</name>
    <name type="synonym">Cyprinus rohita</name>
    <dbReference type="NCBI Taxonomy" id="84645"/>
    <lineage>
        <taxon>Eukaryota</taxon>
        <taxon>Metazoa</taxon>
        <taxon>Chordata</taxon>
        <taxon>Craniata</taxon>
        <taxon>Vertebrata</taxon>
        <taxon>Euteleostomi</taxon>
        <taxon>Actinopterygii</taxon>
        <taxon>Neopterygii</taxon>
        <taxon>Teleostei</taxon>
        <taxon>Ostariophysi</taxon>
        <taxon>Cypriniformes</taxon>
        <taxon>Cyprinidae</taxon>
        <taxon>Labeoninae</taxon>
        <taxon>Labeonini</taxon>
        <taxon>Labeo</taxon>
    </lineage>
</organism>
<evidence type="ECO:0000313" key="3">
    <source>
        <dbReference type="EMBL" id="RXN27783.1"/>
    </source>
</evidence>
<dbReference type="STRING" id="84645.A0A498N6F0"/>
<keyword evidence="5" id="KW-1267">Proteomics identification</keyword>
<dbReference type="SUPFAM" id="SSF54506">
    <property type="entry name" value="Diaminopimelate epimerase-like"/>
    <property type="match status" value="3"/>
</dbReference>